<protein>
    <recommendedName>
        <fullName evidence="4">Erythromycin biosynthesis protein CIII-like C-terminal domain-containing protein</fullName>
    </recommendedName>
</protein>
<dbReference type="GO" id="GO:0008194">
    <property type="term" value="F:UDP-glycosyltransferase activity"/>
    <property type="evidence" value="ECO:0007669"/>
    <property type="project" value="InterPro"/>
</dbReference>
<gene>
    <name evidence="5" type="ORF">MOBT1_003139</name>
</gene>
<name>A0AAF0IUL1_9BASI</name>
<dbReference type="GO" id="GO:0016758">
    <property type="term" value="F:hexosyltransferase activity"/>
    <property type="evidence" value="ECO:0007669"/>
    <property type="project" value="UniProtKB-ARBA"/>
</dbReference>
<accession>A0AAF0IUL1</accession>
<dbReference type="AlphaFoldDB" id="A0AAF0IUL1"/>
<sequence>MKRFFIISNPATGQLNPLLALTEELANRGHQVVLMSSDNVLRKIQRIQTKIGRVPQADSIPSQEYMSKQPVVFYSLGSGEALADYTAEASNDPERFHKHGRSKPGDIWGWLKLFTELVPPSSNDYRDLVMNIRDLIIQHSPDLVIVDNFSPFAVDGVRLSKRPFIETSPGASSAVAKDVNMWTSPLPLSGGRSNEAGLITLIHNFIFVFMWLKFVLFNPWASERRRFRKDVLGLEPVDIVCDSIMTPTPGLLPEQIATISFNVANMDFYHPNSYDKSVYFVGPCFPPTAPAQPQNSPKALQLTAPSAPVPRTPLDASPPMSIASTPTVVDMSLDKDMSSAQSMTRADPVKAWLDQALLNGKRVVYINMGSIFFYSRRDYDNIVQGLLRLHEVYPEMQVLWKIPKLPFEAQPIPSADEAKLPLYIRREEWLPSVETVLQHPATAVCVHHGGGNSYNEALYHGVPQFCVSQWVDTHDIGAYIVHSGIGLWADKSPEFDPADISTKLAQLLEDKDNKFRHAALAWKLKAMQAGGTTMAANIIESYLSSYNFPQGSKLPLTA</sequence>
<reference evidence="5" key="1">
    <citation type="submission" date="2023-03" db="EMBL/GenBank/DDBJ databases">
        <title>Mating type loci evolution in Malassezia.</title>
        <authorList>
            <person name="Coelho M.A."/>
        </authorList>
    </citation>
    <scope>NUCLEOTIDE SEQUENCE</scope>
    <source>
        <strain evidence="5">CBS 7876</strain>
    </source>
</reference>
<dbReference type="SUPFAM" id="SSF53756">
    <property type="entry name" value="UDP-Glycosyltransferase/glycogen phosphorylase"/>
    <property type="match status" value="1"/>
</dbReference>
<dbReference type="InterPro" id="IPR010610">
    <property type="entry name" value="EryCIII-like_C"/>
</dbReference>
<keyword evidence="1" id="KW-0328">Glycosyltransferase</keyword>
<dbReference type="InterPro" id="IPR050271">
    <property type="entry name" value="UDP-glycosyltransferase"/>
</dbReference>
<dbReference type="PANTHER" id="PTHR48043:SF151">
    <property type="entry name" value="GLYCOSYLTRANSFERASE FAMILY 1 PROTEIN"/>
    <property type="match status" value="1"/>
</dbReference>
<evidence type="ECO:0000313" key="6">
    <source>
        <dbReference type="Proteomes" id="UP001214603"/>
    </source>
</evidence>
<organism evidence="5 6">
    <name type="scientific">Malassezia obtusa</name>
    <dbReference type="NCBI Taxonomy" id="76774"/>
    <lineage>
        <taxon>Eukaryota</taxon>
        <taxon>Fungi</taxon>
        <taxon>Dikarya</taxon>
        <taxon>Basidiomycota</taxon>
        <taxon>Ustilaginomycotina</taxon>
        <taxon>Malasseziomycetes</taxon>
        <taxon>Malasseziales</taxon>
        <taxon>Malasseziaceae</taxon>
        <taxon>Malassezia</taxon>
    </lineage>
</organism>
<evidence type="ECO:0000256" key="2">
    <source>
        <dbReference type="ARBA" id="ARBA00022679"/>
    </source>
</evidence>
<evidence type="ECO:0000313" key="5">
    <source>
        <dbReference type="EMBL" id="WFD04429.1"/>
    </source>
</evidence>
<dbReference type="PANTHER" id="PTHR48043">
    <property type="entry name" value="EG:EG0003.4 PROTEIN-RELATED"/>
    <property type="match status" value="1"/>
</dbReference>
<keyword evidence="2" id="KW-0808">Transferase</keyword>
<proteinExistence type="predicted"/>
<dbReference type="Pfam" id="PF06722">
    <property type="entry name" value="EryCIII-like_C"/>
    <property type="match status" value="1"/>
</dbReference>
<dbReference type="Proteomes" id="UP001214603">
    <property type="component" value="Chromosome 8"/>
</dbReference>
<feature type="region of interest" description="Disordered" evidence="3">
    <location>
        <begin position="291"/>
        <end position="319"/>
    </location>
</feature>
<evidence type="ECO:0000256" key="3">
    <source>
        <dbReference type="SAM" id="MobiDB-lite"/>
    </source>
</evidence>
<dbReference type="InterPro" id="IPR002213">
    <property type="entry name" value="UDP_glucos_trans"/>
</dbReference>
<feature type="domain" description="Erythromycin biosynthesis protein CIII-like C-terminal" evidence="4">
    <location>
        <begin position="416"/>
        <end position="514"/>
    </location>
</feature>
<dbReference type="CDD" id="cd03784">
    <property type="entry name" value="GT1_Gtf-like"/>
    <property type="match status" value="1"/>
</dbReference>
<dbReference type="EMBL" id="CP119941">
    <property type="protein sequence ID" value="WFD04429.1"/>
    <property type="molecule type" value="Genomic_DNA"/>
</dbReference>
<keyword evidence="6" id="KW-1185">Reference proteome</keyword>
<dbReference type="Gene3D" id="3.40.50.2000">
    <property type="entry name" value="Glycogen Phosphorylase B"/>
    <property type="match status" value="2"/>
</dbReference>
<evidence type="ECO:0000259" key="4">
    <source>
        <dbReference type="Pfam" id="PF06722"/>
    </source>
</evidence>
<evidence type="ECO:0000256" key="1">
    <source>
        <dbReference type="ARBA" id="ARBA00022676"/>
    </source>
</evidence>